<accession>A0A0U2XPM8</accession>
<dbReference type="AlphaFoldDB" id="A0A0U2XPM8"/>
<sequence>MILPGWRQNWTKTRSGITTTTADKAVKSKIKATASTVPKIMINRMETGCMQRKADERRATEKSLFKSGNDTEANRMVVIAPMPKPIHELALSVKL</sequence>
<dbReference type="EMBL" id="KT201092">
    <property type="protein sequence ID" value="ALS56260.1"/>
    <property type="molecule type" value="Genomic_DNA"/>
</dbReference>
<name>A0A0U2XPM8_9BACT</name>
<reference evidence="1" key="1">
    <citation type="journal article" date="2016" name="ISME J.">
        <title>Functional metagenomic screen reveals new and diverse microbial rhodopsins.</title>
        <authorList>
            <person name="Pushkarev A."/>
            <person name="Beja O."/>
        </authorList>
    </citation>
    <scope>NUCLEOTIDE SEQUENCE</scope>
</reference>
<proteinExistence type="predicted"/>
<organism evidence="1">
    <name type="scientific">uncultured bacterium EIL4H10</name>
    <dbReference type="NCBI Taxonomy" id="1768203"/>
    <lineage>
        <taxon>Bacteria</taxon>
        <taxon>environmental samples</taxon>
    </lineage>
</organism>
<evidence type="ECO:0000313" key="1">
    <source>
        <dbReference type="EMBL" id="ALS56260.1"/>
    </source>
</evidence>
<protein>
    <submittedName>
        <fullName evidence="1">Uncharacterized protein</fullName>
    </submittedName>
</protein>